<comment type="subcellular location">
    <subcellularLocation>
        <location evidence="13">Endomembrane system</location>
        <topology evidence="13">Single-pass type II membrane protein</topology>
    </subcellularLocation>
</comment>
<dbReference type="GO" id="GO:0042277">
    <property type="term" value="F:peptide binding"/>
    <property type="evidence" value="ECO:0007669"/>
    <property type="project" value="TreeGrafter"/>
</dbReference>
<dbReference type="GO" id="GO:0006508">
    <property type="term" value="P:proteolysis"/>
    <property type="evidence" value="ECO:0007669"/>
    <property type="project" value="UniProtKB-KW"/>
</dbReference>
<keyword evidence="2 21" id="KW-0031">Aminopeptidase</keyword>
<dbReference type="Gene3D" id="1.25.50.20">
    <property type="match status" value="1"/>
</dbReference>
<keyword evidence="9" id="KW-1133">Transmembrane helix</keyword>
<keyword evidence="6" id="KW-0378">Hydrolase</keyword>
<dbReference type="GeneID" id="103052313"/>
<dbReference type="GO" id="GO:0005737">
    <property type="term" value="C:cytoplasm"/>
    <property type="evidence" value="ECO:0007669"/>
    <property type="project" value="TreeGrafter"/>
</dbReference>
<proteinExistence type="inferred from homology"/>
<feature type="active site" description="Proton acceptor" evidence="14">
    <location>
        <position position="36"/>
    </location>
</feature>
<dbReference type="GO" id="GO:0016020">
    <property type="term" value="C:membrane"/>
    <property type="evidence" value="ECO:0007669"/>
    <property type="project" value="TreeGrafter"/>
</dbReference>
<dbReference type="GO" id="GO:0005615">
    <property type="term" value="C:extracellular space"/>
    <property type="evidence" value="ECO:0007669"/>
    <property type="project" value="TreeGrafter"/>
</dbReference>
<dbReference type="SUPFAM" id="SSF55486">
    <property type="entry name" value="Metalloproteases ('zincins'), catalytic domain"/>
    <property type="match status" value="1"/>
</dbReference>
<dbReference type="OrthoDB" id="10031169at2759"/>
<evidence type="ECO:0000256" key="9">
    <source>
        <dbReference type="ARBA" id="ARBA00022989"/>
    </source>
</evidence>
<dbReference type="OMA" id="VNADLWY"/>
<dbReference type="InterPro" id="IPR001930">
    <property type="entry name" value="Peptidase_M1"/>
</dbReference>
<keyword evidence="7 15" id="KW-0862">Zinc</keyword>
<dbReference type="CDD" id="cd09601">
    <property type="entry name" value="M1_APN-Q_like"/>
    <property type="match status" value="1"/>
</dbReference>
<evidence type="ECO:0000256" key="5">
    <source>
        <dbReference type="ARBA" id="ARBA00022723"/>
    </source>
</evidence>
<dbReference type="GO" id="GO:0012505">
    <property type="term" value="C:endomembrane system"/>
    <property type="evidence" value="ECO:0007669"/>
    <property type="project" value="UniProtKB-SubCell"/>
</dbReference>
<dbReference type="GO" id="GO:0070006">
    <property type="term" value="F:metalloaminopeptidase activity"/>
    <property type="evidence" value="ECO:0007669"/>
    <property type="project" value="TreeGrafter"/>
</dbReference>
<dbReference type="PANTHER" id="PTHR11533">
    <property type="entry name" value="PROTEASE M1 ZINC METALLOPROTEASE"/>
    <property type="match status" value="1"/>
</dbReference>
<sequence>MENWGLTTYRESALLYDSEKSSASRKLGITLMVAHELAHQWFGNLVTMEWWNDLWLNEGFAKFMEFVSVSKTHPELKVEDYFLNKYFDAMEVDVLDSSHPISTPVEDPAQILEMFDDVSYDKGACILNMLQDYLSPEVFKAGLIKYLLRFSYQNTQNKDLWESLSDVCPTADGSQIQNEVCIRNKERNLNSHWTKVALHDVQTVMNTWTFQKGFPLVTVTVKGKNVHLQQEHFSKNSSVSTGNLWHIPLTYITNKCNDIQRFLLTTKTNDIVLPEEVEWIKFNVGMNGYYIVHYGDHGWDALIRLLKDNHETISSNDRASLINSAFQLVSAGKLSITKALDLTLYLKHESEVTPVYQGLNELIPLYKLLEKTNLSDTEQQLKAYIVNLFKNMIDKQSWDDKGTVPEQMLQSSLLTFACVRKYQPCVDKAKEYFMKWKNSDGTLKLPNNVKMAVYAVGIQTDENWDFLFSKYQLPEFDTEKNQIEAVLSLSQNKEKLQWLLDQALQGDIMKTQELPLILISVGRNPYGYQLAWKFFKQNWHKLVKKFELGSASLARIISGITNQYSTREQLAEVKNYFSSMDKKTSELRAVQQAIETIEENIKWMDKNLEKIRTWLQINSKV</sequence>
<dbReference type="FunFam" id="2.60.40.1910:FF:000001">
    <property type="entry name" value="Leucyl-cystinyl aminopeptidase"/>
    <property type="match status" value="1"/>
</dbReference>
<evidence type="ECO:0000256" key="13">
    <source>
        <dbReference type="ARBA" id="ARBA00060399"/>
    </source>
</evidence>
<dbReference type="GO" id="GO:0008270">
    <property type="term" value="F:zinc ion binding"/>
    <property type="evidence" value="ECO:0007669"/>
    <property type="project" value="InterPro"/>
</dbReference>
<dbReference type="Pfam" id="PF11838">
    <property type="entry name" value="ERAP1_C"/>
    <property type="match status" value="1"/>
</dbReference>
<evidence type="ECO:0000256" key="11">
    <source>
        <dbReference type="ARBA" id="ARBA00023136"/>
    </source>
</evidence>
<dbReference type="FunFam" id="1.25.50.20:FF:000003">
    <property type="entry name" value="Leucyl-cystinyl aminopeptidase"/>
    <property type="match status" value="1"/>
</dbReference>
<dbReference type="Proteomes" id="UP000695026">
    <property type="component" value="Unplaced"/>
</dbReference>
<dbReference type="FunFam" id="1.10.390.10:FF:000006">
    <property type="entry name" value="Puromycin-sensitive aminopeptidase"/>
    <property type="match status" value="1"/>
</dbReference>
<feature type="binding site" evidence="15">
    <location>
        <position position="58"/>
    </location>
    <ligand>
        <name>Zn(2+)</name>
        <dbReference type="ChEBI" id="CHEBI:29105"/>
        <note>catalytic</note>
    </ligand>
</feature>
<dbReference type="Pfam" id="PF01433">
    <property type="entry name" value="Peptidase_M1"/>
    <property type="match status" value="1"/>
</dbReference>
<evidence type="ECO:0000256" key="16">
    <source>
        <dbReference type="PIRSR" id="PIRSR634016-4"/>
    </source>
</evidence>
<dbReference type="RefSeq" id="XP_007437861.2">
    <property type="nucleotide sequence ID" value="XM_007437799.2"/>
</dbReference>
<keyword evidence="17" id="KW-0175">Coiled coil</keyword>
<evidence type="ECO:0000256" key="8">
    <source>
        <dbReference type="ARBA" id="ARBA00022968"/>
    </source>
</evidence>
<evidence type="ECO:0000256" key="4">
    <source>
        <dbReference type="ARBA" id="ARBA00022692"/>
    </source>
</evidence>
<evidence type="ECO:0000256" key="14">
    <source>
        <dbReference type="PIRSR" id="PIRSR634016-1"/>
    </source>
</evidence>
<evidence type="ECO:0000256" key="1">
    <source>
        <dbReference type="ARBA" id="ARBA00010136"/>
    </source>
</evidence>
<feature type="domain" description="Peptidase M1 membrane alanine aminopeptidase" evidence="18">
    <location>
        <begin position="1"/>
        <end position="171"/>
    </location>
</feature>
<evidence type="ECO:0000259" key="19">
    <source>
        <dbReference type="Pfam" id="PF11838"/>
    </source>
</evidence>
<dbReference type="Gene3D" id="1.10.390.10">
    <property type="entry name" value="Neutral Protease Domain 2"/>
    <property type="match status" value="1"/>
</dbReference>
<dbReference type="PANTHER" id="PTHR11533:SF156">
    <property type="entry name" value="ENDOPLASMIC RETICULUM AMINOPEPTIDASE 1"/>
    <property type="match status" value="1"/>
</dbReference>
<keyword evidence="11" id="KW-0472">Membrane</keyword>
<keyword evidence="4" id="KW-0812">Transmembrane</keyword>
<keyword evidence="20" id="KW-1185">Reference proteome</keyword>
<feature type="site" description="Transition state stabilizer" evidence="16">
    <location>
        <position position="120"/>
    </location>
</feature>
<dbReference type="Gene3D" id="2.60.40.1910">
    <property type="match status" value="1"/>
</dbReference>
<evidence type="ECO:0000256" key="6">
    <source>
        <dbReference type="ARBA" id="ARBA00022801"/>
    </source>
</evidence>
<dbReference type="InterPro" id="IPR014782">
    <property type="entry name" value="Peptidase_M1_dom"/>
</dbReference>
<keyword evidence="10" id="KW-0482">Metalloprotease</keyword>
<keyword evidence="5 15" id="KW-0479">Metal-binding</keyword>
<evidence type="ECO:0000256" key="3">
    <source>
        <dbReference type="ARBA" id="ARBA00022670"/>
    </source>
</evidence>
<keyword evidence="12" id="KW-0325">Glycoprotein</keyword>
<dbReference type="PRINTS" id="PR00756">
    <property type="entry name" value="ALADIPTASE"/>
</dbReference>
<keyword evidence="8" id="KW-0735">Signal-anchor</keyword>
<accession>A0A9F2WJH3</accession>
<dbReference type="InterPro" id="IPR050344">
    <property type="entry name" value="Peptidase_M1_aminopeptidases"/>
</dbReference>
<evidence type="ECO:0000256" key="2">
    <source>
        <dbReference type="ARBA" id="ARBA00022438"/>
    </source>
</evidence>
<evidence type="ECO:0000256" key="7">
    <source>
        <dbReference type="ARBA" id="ARBA00022833"/>
    </source>
</evidence>
<dbReference type="InterPro" id="IPR027268">
    <property type="entry name" value="Peptidase_M4/M1_CTD_sf"/>
</dbReference>
<feature type="binding site" evidence="15">
    <location>
        <position position="35"/>
    </location>
    <ligand>
        <name>Zn(2+)</name>
        <dbReference type="ChEBI" id="CHEBI:29105"/>
        <note>catalytic</note>
    </ligand>
</feature>
<comment type="cofactor">
    <cofactor evidence="15">
        <name>Zn(2+)</name>
        <dbReference type="ChEBI" id="CHEBI:29105"/>
    </cofactor>
    <text evidence="15">Binds 1 zinc ion per subunit.</text>
</comment>
<reference evidence="21" key="1">
    <citation type="submission" date="2025-08" db="UniProtKB">
        <authorList>
            <consortium name="RefSeq"/>
        </authorList>
    </citation>
    <scope>IDENTIFICATION</scope>
    <source>
        <tissue evidence="21">Liver</tissue>
    </source>
</reference>
<dbReference type="GO" id="GO:0043171">
    <property type="term" value="P:peptide catabolic process"/>
    <property type="evidence" value="ECO:0007669"/>
    <property type="project" value="TreeGrafter"/>
</dbReference>
<dbReference type="CTD" id="51752"/>
<dbReference type="AlphaFoldDB" id="A0A9F2WJH3"/>
<organism evidence="20 21">
    <name type="scientific">Python bivittatus</name>
    <name type="common">Burmese python</name>
    <name type="synonym">Python molurus bivittatus</name>
    <dbReference type="NCBI Taxonomy" id="176946"/>
    <lineage>
        <taxon>Eukaryota</taxon>
        <taxon>Metazoa</taxon>
        <taxon>Chordata</taxon>
        <taxon>Craniata</taxon>
        <taxon>Vertebrata</taxon>
        <taxon>Euteleostomi</taxon>
        <taxon>Lepidosauria</taxon>
        <taxon>Squamata</taxon>
        <taxon>Bifurcata</taxon>
        <taxon>Unidentata</taxon>
        <taxon>Episquamata</taxon>
        <taxon>Toxicofera</taxon>
        <taxon>Serpentes</taxon>
        <taxon>Henophidia</taxon>
        <taxon>Pythonidae</taxon>
        <taxon>Python</taxon>
    </lineage>
</organism>
<feature type="domain" description="ERAP1-like C-terminal" evidence="19">
    <location>
        <begin position="279"/>
        <end position="598"/>
    </location>
</feature>
<evidence type="ECO:0000313" key="21">
    <source>
        <dbReference type="RefSeq" id="XP_007437861.2"/>
    </source>
</evidence>
<keyword evidence="3" id="KW-0645">Protease</keyword>
<dbReference type="InterPro" id="IPR034016">
    <property type="entry name" value="M1_APN-typ"/>
</dbReference>
<feature type="binding site" evidence="15">
    <location>
        <position position="39"/>
    </location>
    <ligand>
        <name>Zn(2+)</name>
        <dbReference type="ChEBI" id="CHEBI:29105"/>
        <note>catalytic</note>
    </ligand>
</feature>
<gene>
    <name evidence="21" type="primary">ERAP1</name>
</gene>
<evidence type="ECO:0000256" key="10">
    <source>
        <dbReference type="ARBA" id="ARBA00023049"/>
    </source>
</evidence>
<evidence type="ECO:0000259" key="18">
    <source>
        <dbReference type="Pfam" id="PF01433"/>
    </source>
</evidence>
<evidence type="ECO:0000313" key="20">
    <source>
        <dbReference type="Proteomes" id="UP000695026"/>
    </source>
</evidence>
<name>A0A9F2WJH3_PYTBI</name>
<protein>
    <submittedName>
        <fullName evidence="21">Endoplasmic reticulum aminopeptidase 1</fullName>
    </submittedName>
</protein>
<evidence type="ECO:0000256" key="17">
    <source>
        <dbReference type="SAM" id="Coils"/>
    </source>
</evidence>
<dbReference type="InterPro" id="IPR024571">
    <property type="entry name" value="ERAP1-like_C_dom"/>
</dbReference>
<dbReference type="KEGG" id="pbi:103052313"/>
<comment type="similarity">
    <text evidence="1">Belongs to the peptidase M1 family.</text>
</comment>
<feature type="coiled-coil region" evidence="17">
    <location>
        <begin position="580"/>
        <end position="607"/>
    </location>
</feature>
<evidence type="ECO:0000256" key="15">
    <source>
        <dbReference type="PIRSR" id="PIRSR634016-3"/>
    </source>
</evidence>
<evidence type="ECO:0000256" key="12">
    <source>
        <dbReference type="ARBA" id="ARBA00023180"/>
    </source>
</evidence>